<comment type="caution">
    <text evidence="1">The sequence shown here is derived from an EMBL/GenBank/DDBJ whole genome shotgun (WGS) entry which is preliminary data.</text>
</comment>
<evidence type="ECO:0008006" key="3">
    <source>
        <dbReference type="Google" id="ProtNLM"/>
    </source>
</evidence>
<dbReference type="InterPro" id="IPR011990">
    <property type="entry name" value="TPR-like_helical_dom_sf"/>
</dbReference>
<keyword evidence="2" id="KW-1185">Reference proteome</keyword>
<evidence type="ECO:0000313" key="1">
    <source>
        <dbReference type="EMBL" id="KAK9739329.1"/>
    </source>
</evidence>
<dbReference type="GO" id="GO:0000127">
    <property type="term" value="C:transcription factor TFIIIC complex"/>
    <property type="evidence" value="ECO:0007669"/>
    <property type="project" value="TreeGrafter"/>
</dbReference>
<evidence type="ECO:0000313" key="2">
    <source>
        <dbReference type="Proteomes" id="UP001458880"/>
    </source>
</evidence>
<dbReference type="AlphaFoldDB" id="A0AAW1LVT7"/>
<dbReference type="Gene3D" id="1.25.40.10">
    <property type="entry name" value="Tetratricopeptide repeat domain"/>
    <property type="match status" value="1"/>
</dbReference>
<gene>
    <name evidence="1" type="ORF">QE152_g9123</name>
</gene>
<name>A0AAW1LVT7_POPJA</name>
<dbReference type="Pfam" id="PF14559">
    <property type="entry name" value="TPR_19"/>
    <property type="match status" value="1"/>
</dbReference>
<dbReference type="SUPFAM" id="SSF48452">
    <property type="entry name" value="TPR-like"/>
    <property type="match status" value="1"/>
</dbReference>
<organism evidence="1 2">
    <name type="scientific">Popillia japonica</name>
    <name type="common">Japanese beetle</name>
    <dbReference type="NCBI Taxonomy" id="7064"/>
    <lineage>
        <taxon>Eukaryota</taxon>
        <taxon>Metazoa</taxon>
        <taxon>Ecdysozoa</taxon>
        <taxon>Arthropoda</taxon>
        <taxon>Hexapoda</taxon>
        <taxon>Insecta</taxon>
        <taxon>Pterygota</taxon>
        <taxon>Neoptera</taxon>
        <taxon>Endopterygota</taxon>
        <taxon>Coleoptera</taxon>
        <taxon>Polyphaga</taxon>
        <taxon>Scarabaeiformia</taxon>
        <taxon>Scarabaeidae</taxon>
        <taxon>Rutelinae</taxon>
        <taxon>Popillia</taxon>
    </lineage>
</organism>
<dbReference type="EMBL" id="JASPKY010000076">
    <property type="protein sequence ID" value="KAK9739329.1"/>
    <property type="molecule type" value="Genomic_DNA"/>
</dbReference>
<dbReference type="InterPro" id="IPR039340">
    <property type="entry name" value="Tfc4/TFIIIC-102/Sfc4"/>
</dbReference>
<dbReference type="GO" id="GO:0006383">
    <property type="term" value="P:transcription by RNA polymerase III"/>
    <property type="evidence" value="ECO:0007669"/>
    <property type="project" value="InterPro"/>
</dbReference>
<accession>A0AAW1LVT7</accession>
<dbReference type="PANTHER" id="PTHR23082:SF0">
    <property type="entry name" value="GENERAL TRANSCRIPTION FACTOR 3C POLYPEPTIDE 3"/>
    <property type="match status" value="1"/>
</dbReference>
<reference evidence="1 2" key="1">
    <citation type="journal article" date="2024" name="BMC Genomics">
        <title>De novo assembly and annotation of Popillia japonica's genome with initial clues to its potential as an invasive pest.</title>
        <authorList>
            <person name="Cucini C."/>
            <person name="Boschi S."/>
            <person name="Funari R."/>
            <person name="Cardaioli E."/>
            <person name="Iannotti N."/>
            <person name="Marturano G."/>
            <person name="Paoli F."/>
            <person name="Bruttini M."/>
            <person name="Carapelli A."/>
            <person name="Frati F."/>
            <person name="Nardi F."/>
        </authorList>
    </citation>
    <scope>NUCLEOTIDE SEQUENCE [LARGE SCALE GENOMIC DNA]</scope>
    <source>
        <strain evidence="1">DMR45628</strain>
    </source>
</reference>
<sequence>MARDLAEQYHDLEEYEKAAEVIAVAFEKCPKEITPEMVNNVAENLMSAKRPEDALKLLIPLIKSDNYSLAAVWLKYAECLQACKMIEQAIDSYKTVVKMAPQHTDARFPLSELLLEQDRYQEALDVLHQDYTSNELDVGLLIKKMELQKRIGDFDNYIKSAEILLLRHCIEIKAYSEIKIISFLDRSDKIPRLKKVRSLRGETYTPNNIVSIREPPVEEEYRLFKETLQMCFDRKEYALLQKFVFTALSSSKFHKNFQKELTILGLFSCIYNNDSEHGYYIVRDFIMKTPPPIPHILWNLWNLMLQSFGEVKHARFIVRQSKLIGKIEAKLLAANNALCAGSYKIAIMSLTPLLKEHPTPFLTFLIGVFFLQLSQQKIGIRKKYITPIVYSLFLHYSKNRSKDALQEINYNLGRMYHKYGVMHIAAYYYNLVLEFQHPLIDKYPNMSLRKEAAFNLFLIYKESGNHIGCKNILHKYLTV</sequence>
<proteinExistence type="predicted"/>
<dbReference type="Proteomes" id="UP001458880">
    <property type="component" value="Unassembled WGS sequence"/>
</dbReference>
<protein>
    <recommendedName>
        <fullName evidence="3">General transcription factor 3C polypeptide 3</fullName>
    </recommendedName>
</protein>
<dbReference type="PANTHER" id="PTHR23082">
    <property type="entry name" value="TRANSCRIPTION INITIATION FACTOR IIIC TFIIIC , POLYPEPTIDE 3-RELATED"/>
    <property type="match status" value="1"/>
</dbReference>